<keyword evidence="4 7" id="KW-0812">Transmembrane</keyword>
<dbReference type="InterPro" id="IPR020846">
    <property type="entry name" value="MFS_dom"/>
</dbReference>
<feature type="transmembrane region" description="Helical" evidence="7">
    <location>
        <begin position="301"/>
        <end position="323"/>
    </location>
</feature>
<keyword evidence="3" id="KW-1003">Cell membrane</keyword>
<accession>A0A2K8L0C8</accession>
<feature type="transmembrane region" description="Helical" evidence="7">
    <location>
        <begin position="246"/>
        <end position="267"/>
    </location>
</feature>
<feature type="transmembrane region" description="Helical" evidence="7">
    <location>
        <begin position="212"/>
        <end position="234"/>
    </location>
</feature>
<dbReference type="SUPFAM" id="SSF103473">
    <property type="entry name" value="MFS general substrate transporter"/>
    <property type="match status" value="1"/>
</dbReference>
<evidence type="ECO:0000256" key="4">
    <source>
        <dbReference type="ARBA" id="ARBA00022692"/>
    </source>
</evidence>
<gene>
    <name evidence="9" type="ORF">Ga0123461_2096</name>
</gene>
<evidence type="ECO:0000259" key="8">
    <source>
        <dbReference type="PROSITE" id="PS50850"/>
    </source>
</evidence>
<evidence type="ECO:0000256" key="1">
    <source>
        <dbReference type="ARBA" id="ARBA00004651"/>
    </source>
</evidence>
<feature type="transmembrane region" description="Helical" evidence="7">
    <location>
        <begin position="162"/>
        <end position="181"/>
    </location>
</feature>
<dbReference type="KEGG" id="maes:Ga0123461_2096"/>
<dbReference type="EMBL" id="CP018799">
    <property type="protein sequence ID" value="ATX80502.1"/>
    <property type="molecule type" value="Genomic_DNA"/>
</dbReference>
<feature type="transmembrane region" description="Helical" evidence="7">
    <location>
        <begin position="276"/>
        <end position="295"/>
    </location>
</feature>
<keyword evidence="5 7" id="KW-1133">Transmembrane helix</keyword>
<dbReference type="CDD" id="cd17472">
    <property type="entry name" value="MFS_YajR_like"/>
    <property type="match status" value="1"/>
</dbReference>
<protein>
    <submittedName>
        <fullName evidence="9">Putative arabinose efflux permease, MFS family</fullName>
    </submittedName>
</protein>
<dbReference type="GO" id="GO:0005886">
    <property type="term" value="C:plasma membrane"/>
    <property type="evidence" value="ECO:0007669"/>
    <property type="project" value="UniProtKB-SubCell"/>
</dbReference>
<dbReference type="InterPro" id="IPR036259">
    <property type="entry name" value="MFS_trans_sf"/>
</dbReference>
<evidence type="ECO:0000256" key="2">
    <source>
        <dbReference type="ARBA" id="ARBA00022448"/>
    </source>
</evidence>
<dbReference type="Pfam" id="PF07690">
    <property type="entry name" value="MFS_1"/>
    <property type="match status" value="1"/>
</dbReference>
<evidence type="ECO:0000256" key="6">
    <source>
        <dbReference type="ARBA" id="ARBA00023136"/>
    </source>
</evidence>
<feature type="transmembrane region" description="Helical" evidence="7">
    <location>
        <begin position="75"/>
        <end position="93"/>
    </location>
</feature>
<dbReference type="Gene3D" id="1.20.1250.20">
    <property type="entry name" value="MFS general substrate transporter like domains"/>
    <property type="match status" value="1"/>
</dbReference>
<comment type="subcellular location">
    <subcellularLocation>
        <location evidence="1">Cell membrane</location>
        <topology evidence="1">Multi-pass membrane protein</topology>
    </subcellularLocation>
</comment>
<sequence>MNSAERSSVFSIAGIYGLRMLGLFLILPVFALYAEGLEGVTPTLIGLALGIYGFTMAMLQIPFGWLSDRIGRKPVIAAGLLIFAVGSVVAAMADSIWMVIIGRALQGSGAIAAAMMALLADLTREEVRTKAMAVVGMTIGMSFTVALIAGPMLSTWVGVDGIFWFTALFALLSIAVLYLLVPDPDHLSMHRDVEAVPGEFGRILKDGQLLRLDFGIMILHGIIMSLFIALPFVLRDHLDIPAVDHPWVYLPVLLVAIAFMVPLIIVAEKKEKMKQVFLLSISMIALSCLLLGLWHDSMVPVMAALLLFFIAYNVLEATLPSLISRMAPIDAKGTAMGVYSTSQFFGAFIGGAVGGWCYGQFDVQGVFFGAGSLALLWLIVAYGMKMPVMRSSVMAHVDSDVDALALEMDILKLAGVFEAKVVPEENAIFLRVDKKLYNADALAALLKPEMTGQAVEG</sequence>
<dbReference type="GO" id="GO:0022857">
    <property type="term" value="F:transmembrane transporter activity"/>
    <property type="evidence" value="ECO:0007669"/>
    <property type="project" value="InterPro"/>
</dbReference>
<proteinExistence type="predicted"/>
<dbReference type="PANTHER" id="PTHR23517">
    <property type="entry name" value="RESISTANCE PROTEIN MDTM, PUTATIVE-RELATED-RELATED"/>
    <property type="match status" value="1"/>
</dbReference>
<feature type="transmembrane region" description="Helical" evidence="7">
    <location>
        <begin position="12"/>
        <end position="34"/>
    </location>
</feature>
<feature type="transmembrane region" description="Helical" evidence="7">
    <location>
        <begin position="344"/>
        <end position="361"/>
    </location>
</feature>
<reference evidence="9 10" key="1">
    <citation type="submission" date="2016-12" db="EMBL/GenBank/DDBJ databases">
        <title>Isolation and genomic insights into novel planktonic Zetaproteobacteria from stratified waters of the Chesapeake Bay.</title>
        <authorList>
            <person name="McAllister S.M."/>
            <person name="Kato S."/>
            <person name="Chan C.S."/>
            <person name="Chiu B.K."/>
            <person name="Field E.K."/>
        </authorList>
    </citation>
    <scope>NUCLEOTIDE SEQUENCE [LARGE SCALE GENOMIC DNA]</scope>
    <source>
        <strain evidence="9 10">CP-5</strain>
    </source>
</reference>
<feature type="transmembrane region" description="Helical" evidence="7">
    <location>
        <begin position="40"/>
        <end position="63"/>
    </location>
</feature>
<dbReference type="AlphaFoldDB" id="A0A2K8L0C8"/>
<dbReference type="RefSeq" id="WP_100278262.1">
    <property type="nucleotide sequence ID" value="NZ_CP018799.1"/>
</dbReference>
<feature type="transmembrane region" description="Helical" evidence="7">
    <location>
        <begin position="99"/>
        <end position="119"/>
    </location>
</feature>
<dbReference type="Gene3D" id="3.30.70.100">
    <property type="match status" value="1"/>
</dbReference>
<evidence type="ECO:0000313" key="10">
    <source>
        <dbReference type="Proteomes" id="UP000231701"/>
    </source>
</evidence>
<evidence type="ECO:0000256" key="7">
    <source>
        <dbReference type="SAM" id="Phobius"/>
    </source>
</evidence>
<dbReference type="OrthoDB" id="5293387at2"/>
<keyword evidence="10" id="KW-1185">Reference proteome</keyword>
<evidence type="ECO:0000256" key="5">
    <source>
        <dbReference type="ARBA" id="ARBA00022989"/>
    </source>
</evidence>
<keyword evidence="2" id="KW-0813">Transport</keyword>
<feature type="transmembrane region" description="Helical" evidence="7">
    <location>
        <begin position="367"/>
        <end position="384"/>
    </location>
</feature>
<dbReference type="PANTHER" id="PTHR23517:SF2">
    <property type="entry name" value="MULTIDRUG RESISTANCE PROTEIN MDTH"/>
    <property type="match status" value="1"/>
</dbReference>
<evidence type="ECO:0000313" key="9">
    <source>
        <dbReference type="EMBL" id="ATX80502.1"/>
    </source>
</evidence>
<feature type="transmembrane region" description="Helical" evidence="7">
    <location>
        <begin position="131"/>
        <end position="150"/>
    </location>
</feature>
<keyword evidence="6 7" id="KW-0472">Membrane</keyword>
<organism evidence="9 10">
    <name type="scientific">Mariprofundus aestuarium</name>
    <dbReference type="NCBI Taxonomy" id="1921086"/>
    <lineage>
        <taxon>Bacteria</taxon>
        <taxon>Pseudomonadati</taxon>
        <taxon>Pseudomonadota</taxon>
        <taxon>Candidatius Mariprofundia</taxon>
        <taxon>Mariprofundales</taxon>
        <taxon>Mariprofundaceae</taxon>
        <taxon>Mariprofundus</taxon>
    </lineage>
</organism>
<feature type="domain" description="Major facilitator superfamily (MFS) profile" evidence="8">
    <location>
        <begin position="8"/>
        <end position="389"/>
    </location>
</feature>
<name>A0A2K8L0C8_MARES</name>
<dbReference type="InterPro" id="IPR011701">
    <property type="entry name" value="MFS"/>
</dbReference>
<evidence type="ECO:0000256" key="3">
    <source>
        <dbReference type="ARBA" id="ARBA00022475"/>
    </source>
</evidence>
<dbReference type="PROSITE" id="PS50850">
    <property type="entry name" value="MFS"/>
    <property type="match status" value="1"/>
</dbReference>
<dbReference type="Proteomes" id="UP000231701">
    <property type="component" value="Chromosome"/>
</dbReference>
<dbReference type="InterPro" id="IPR050171">
    <property type="entry name" value="MFS_Transporters"/>
</dbReference>